<dbReference type="AlphaFoldDB" id="S4NX24"/>
<protein>
    <submittedName>
        <fullName evidence="1">Tubulin beta-1 chain 2</fullName>
    </submittedName>
</protein>
<organism evidence="1">
    <name type="scientific">Pararge aegeria</name>
    <name type="common">speckled wood butterfly</name>
    <dbReference type="NCBI Taxonomy" id="116150"/>
    <lineage>
        <taxon>Eukaryota</taxon>
        <taxon>Metazoa</taxon>
        <taxon>Ecdysozoa</taxon>
        <taxon>Arthropoda</taxon>
        <taxon>Hexapoda</taxon>
        <taxon>Insecta</taxon>
        <taxon>Pterygota</taxon>
        <taxon>Neoptera</taxon>
        <taxon>Endopterygota</taxon>
        <taxon>Lepidoptera</taxon>
        <taxon>Glossata</taxon>
        <taxon>Ditrysia</taxon>
        <taxon>Papilionoidea</taxon>
        <taxon>Nymphalidae</taxon>
        <taxon>Satyrinae</taxon>
        <taxon>Satyrini</taxon>
        <taxon>Parargina</taxon>
        <taxon>Pararge</taxon>
    </lineage>
</organism>
<evidence type="ECO:0000313" key="1">
    <source>
        <dbReference type="EMBL" id="JAA80228.1"/>
    </source>
</evidence>
<dbReference type="EMBL" id="GAIX01012332">
    <property type="protein sequence ID" value="JAA80228.1"/>
    <property type="molecule type" value="Transcribed_RNA"/>
</dbReference>
<reference evidence="1" key="2">
    <citation type="submission" date="2013-05" db="EMBL/GenBank/DDBJ databases">
        <authorList>
            <person name="Carter J.-M."/>
            <person name="Baker S.C."/>
            <person name="Pink R."/>
            <person name="Carter D.R.F."/>
            <person name="Collins A."/>
            <person name="Tomlin J."/>
            <person name="Gibbs M."/>
            <person name="Breuker C.J."/>
        </authorList>
    </citation>
    <scope>NUCLEOTIDE SEQUENCE</scope>
    <source>
        <tissue evidence="1">Ovary</tissue>
    </source>
</reference>
<reference evidence="1" key="1">
    <citation type="journal article" date="2013" name="BMC Genomics">
        <title>Unscrambling butterfly oogenesis.</title>
        <authorList>
            <person name="Carter J.M."/>
            <person name="Baker S.C."/>
            <person name="Pink R."/>
            <person name="Carter D.R."/>
            <person name="Collins A."/>
            <person name="Tomlin J."/>
            <person name="Gibbs M."/>
            <person name="Breuker C.J."/>
        </authorList>
    </citation>
    <scope>NUCLEOTIDE SEQUENCE</scope>
    <source>
        <tissue evidence="1">Ovary</tissue>
    </source>
</reference>
<proteinExistence type="predicted"/>
<sequence length="118" mass="13482">MVMAKLIIQYIIHKICILISLLHFRTYTQRGLQKSTQRVKNPWVESLHPSSLKKPKEDQLGCHKLLEVRLGRPGRFCDVLLHPCTPAFCVLVLHLAPCILCTETLISKSYLGSAHYEC</sequence>
<name>S4NX24_9NEOP</name>
<accession>S4NX24</accession>